<dbReference type="Gene3D" id="3.30.565.10">
    <property type="entry name" value="Histidine kinase-like ATPase, C-terminal domain"/>
    <property type="match status" value="1"/>
</dbReference>
<keyword evidence="13" id="KW-1185">Reference proteome</keyword>
<dbReference type="EMBL" id="CP024985">
    <property type="protein sequence ID" value="ATZ25167.1"/>
    <property type="molecule type" value="Genomic_DNA"/>
</dbReference>
<dbReference type="Pfam" id="PF00512">
    <property type="entry name" value="HisKA"/>
    <property type="match status" value="1"/>
</dbReference>
<dbReference type="EC" id="2.7.13.3" evidence="3"/>
<dbReference type="KEGG" id="slx:SLAV_16585"/>
<keyword evidence="4" id="KW-0597">Phosphoprotein</keyword>
<keyword evidence="8 11" id="KW-1133">Transmembrane helix</keyword>
<dbReference type="SMART" id="SM00388">
    <property type="entry name" value="HisKA"/>
    <property type="match status" value="1"/>
</dbReference>
<dbReference type="InterPro" id="IPR003594">
    <property type="entry name" value="HATPase_dom"/>
</dbReference>
<dbReference type="SUPFAM" id="SSF158472">
    <property type="entry name" value="HAMP domain-like"/>
    <property type="match status" value="1"/>
</dbReference>
<dbReference type="SUPFAM" id="SSF55874">
    <property type="entry name" value="ATPase domain of HSP90 chaperone/DNA topoisomerase II/histidine kinase"/>
    <property type="match status" value="1"/>
</dbReference>
<dbReference type="CDD" id="cd06225">
    <property type="entry name" value="HAMP"/>
    <property type="match status" value="1"/>
</dbReference>
<dbReference type="PANTHER" id="PTHR45436:SF5">
    <property type="entry name" value="SENSOR HISTIDINE KINASE TRCS"/>
    <property type="match status" value="1"/>
</dbReference>
<keyword evidence="5 12" id="KW-0808">Transferase</keyword>
<evidence type="ECO:0000256" key="8">
    <source>
        <dbReference type="ARBA" id="ARBA00022989"/>
    </source>
</evidence>
<proteinExistence type="predicted"/>
<dbReference type="Gene3D" id="6.10.340.10">
    <property type="match status" value="1"/>
</dbReference>
<evidence type="ECO:0000256" key="2">
    <source>
        <dbReference type="ARBA" id="ARBA00004236"/>
    </source>
</evidence>
<dbReference type="SMART" id="SM00387">
    <property type="entry name" value="HATPase_c"/>
    <property type="match status" value="1"/>
</dbReference>
<dbReference type="InterPro" id="IPR003661">
    <property type="entry name" value="HisK_dim/P_dom"/>
</dbReference>
<evidence type="ECO:0000256" key="10">
    <source>
        <dbReference type="SAM" id="MobiDB-lite"/>
    </source>
</evidence>
<dbReference type="OrthoDB" id="3224230at2"/>
<comment type="subcellular location">
    <subcellularLocation>
        <location evidence="2">Cell membrane</location>
    </subcellularLocation>
</comment>
<dbReference type="InterPro" id="IPR003660">
    <property type="entry name" value="HAMP_dom"/>
</dbReference>
<evidence type="ECO:0000256" key="4">
    <source>
        <dbReference type="ARBA" id="ARBA00022553"/>
    </source>
</evidence>
<evidence type="ECO:0000256" key="3">
    <source>
        <dbReference type="ARBA" id="ARBA00012438"/>
    </source>
</evidence>
<keyword evidence="6 11" id="KW-0812">Transmembrane</keyword>
<dbReference type="Pfam" id="PF00672">
    <property type="entry name" value="HAMP"/>
    <property type="match status" value="1"/>
</dbReference>
<sequence>MRAVLHSERARLTALYGSLLLLAGGGLVALVNLLLRRGLYSRVNGAVTTVLPGGVPAEGRDPAAGEKVFEPAHRLPPGTAPTAEQVEQWRVTRNLTTAASGAALHELTLVSLVALALFAVLSAWLAWWMAGRVLRPVGVITETARRLSGANLHERIALQAPPGELKRLADTFDGMLDRMEDLVGAQRRFAANAAHELRTPLAVQRAAAEIGLAGEPDPAKVARIRERLIAVADSSEHLVESLLLLAVSEEGLESARPVDLAALVRAESAAVADGAADAGVAVVRELAPLTVSGDGTLLGHLVRNLLANAVRHNRPGGRLRVRTSPSGVLTVSNTGPVIGPGEVPRLLEPFRRRAERRHTAGEGAGLGLSIVASIARAHGARLLAEANPAPDGGLTVRVRFPAEPTAGRTAGSAARRAAGRAAGSAAGRAAGSGAGSVARPG</sequence>
<feature type="transmembrane region" description="Helical" evidence="11">
    <location>
        <begin position="107"/>
        <end position="127"/>
    </location>
</feature>
<dbReference type="Gene3D" id="1.10.287.130">
    <property type="match status" value="1"/>
</dbReference>
<evidence type="ECO:0000256" key="5">
    <source>
        <dbReference type="ARBA" id="ARBA00022679"/>
    </source>
</evidence>
<feature type="region of interest" description="Disordered" evidence="10">
    <location>
        <begin position="316"/>
        <end position="335"/>
    </location>
</feature>
<reference evidence="12 13" key="1">
    <citation type="submission" date="2017-11" db="EMBL/GenBank/DDBJ databases">
        <title>Complete genome sequence of Streptomyces lavendulae subsp. lavendulae CCM 3239 (formerly 'Streptomyces aureofaciens CCM 3239'), the producer of the angucycline-type antibiotic auricin.</title>
        <authorList>
            <person name="Busche T."/>
            <person name="Novakova R."/>
            <person name="Al'Dilaimi A."/>
            <person name="Homerova D."/>
            <person name="Feckova L."/>
            <person name="Rezuchova B."/>
            <person name="Mingyar E."/>
            <person name="Csolleiova D."/>
            <person name="Bekeova C."/>
            <person name="Winkler A."/>
            <person name="Sevcikova B."/>
            <person name="Kalinowski J."/>
            <person name="Kormanec J."/>
            <person name="Ruckert C."/>
        </authorList>
    </citation>
    <scope>NUCLEOTIDE SEQUENCE [LARGE SCALE GENOMIC DNA]</scope>
    <source>
        <strain evidence="12 13">CCM 3239</strain>
    </source>
</reference>
<keyword evidence="7 12" id="KW-0418">Kinase</keyword>
<evidence type="ECO:0000256" key="9">
    <source>
        <dbReference type="ARBA" id="ARBA00023012"/>
    </source>
</evidence>
<dbReference type="Pfam" id="PF02518">
    <property type="entry name" value="HATPase_c"/>
    <property type="match status" value="1"/>
</dbReference>
<dbReference type="GeneID" id="49384363"/>
<dbReference type="InterPro" id="IPR036097">
    <property type="entry name" value="HisK_dim/P_sf"/>
</dbReference>
<feature type="region of interest" description="Disordered" evidence="10">
    <location>
        <begin position="405"/>
        <end position="441"/>
    </location>
</feature>
<comment type="catalytic activity">
    <reaction evidence="1">
        <text>ATP + protein L-histidine = ADP + protein N-phospho-L-histidine.</text>
        <dbReference type="EC" id="2.7.13.3"/>
    </reaction>
</comment>
<name>A0A2K8PEK2_STRLA</name>
<evidence type="ECO:0000256" key="7">
    <source>
        <dbReference type="ARBA" id="ARBA00022777"/>
    </source>
</evidence>
<dbReference type="SMART" id="SM00304">
    <property type="entry name" value="HAMP"/>
    <property type="match status" value="1"/>
</dbReference>
<dbReference type="GO" id="GO:0000155">
    <property type="term" value="F:phosphorelay sensor kinase activity"/>
    <property type="evidence" value="ECO:0007669"/>
    <property type="project" value="InterPro"/>
</dbReference>
<dbReference type="InterPro" id="IPR036890">
    <property type="entry name" value="HATPase_C_sf"/>
</dbReference>
<evidence type="ECO:0000256" key="1">
    <source>
        <dbReference type="ARBA" id="ARBA00000085"/>
    </source>
</evidence>
<dbReference type="AlphaFoldDB" id="A0A2K8PEK2"/>
<gene>
    <name evidence="12" type="primary">baeS2</name>
    <name evidence="12" type="ORF">SLAV_16585</name>
</gene>
<feature type="transmembrane region" description="Helical" evidence="11">
    <location>
        <begin position="12"/>
        <end position="35"/>
    </location>
</feature>
<dbReference type="PROSITE" id="PS50109">
    <property type="entry name" value="HIS_KIN"/>
    <property type="match status" value="1"/>
</dbReference>
<dbReference type="Proteomes" id="UP000231791">
    <property type="component" value="Chromosome"/>
</dbReference>
<keyword evidence="9" id="KW-0902">Two-component regulatory system</keyword>
<organism evidence="12 13">
    <name type="scientific">Streptomyces lavendulae subsp. lavendulae</name>
    <dbReference type="NCBI Taxonomy" id="58340"/>
    <lineage>
        <taxon>Bacteria</taxon>
        <taxon>Bacillati</taxon>
        <taxon>Actinomycetota</taxon>
        <taxon>Actinomycetes</taxon>
        <taxon>Kitasatosporales</taxon>
        <taxon>Streptomycetaceae</taxon>
        <taxon>Streptomyces</taxon>
    </lineage>
</organism>
<evidence type="ECO:0000313" key="12">
    <source>
        <dbReference type="EMBL" id="ATZ25167.1"/>
    </source>
</evidence>
<evidence type="ECO:0000313" key="13">
    <source>
        <dbReference type="Proteomes" id="UP000231791"/>
    </source>
</evidence>
<dbReference type="PROSITE" id="PS50885">
    <property type="entry name" value="HAMP"/>
    <property type="match status" value="1"/>
</dbReference>
<feature type="compositionally biased region" description="Polar residues" evidence="10">
    <location>
        <begin position="323"/>
        <end position="335"/>
    </location>
</feature>
<feature type="compositionally biased region" description="Low complexity" evidence="10">
    <location>
        <begin position="406"/>
        <end position="441"/>
    </location>
</feature>
<dbReference type="SUPFAM" id="SSF47384">
    <property type="entry name" value="Homodimeric domain of signal transducing histidine kinase"/>
    <property type="match status" value="1"/>
</dbReference>
<dbReference type="RefSeq" id="WP_078950533.1">
    <property type="nucleotide sequence ID" value="NZ_CP024985.1"/>
</dbReference>
<evidence type="ECO:0000256" key="6">
    <source>
        <dbReference type="ARBA" id="ARBA00022692"/>
    </source>
</evidence>
<evidence type="ECO:0000256" key="11">
    <source>
        <dbReference type="SAM" id="Phobius"/>
    </source>
</evidence>
<accession>A0A2K8PEK2</accession>
<dbReference type="CDD" id="cd00082">
    <property type="entry name" value="HisKA"/>
    <property type="match status" value="1"/>
</dbReference>
<dbReference type="InterPro" id="IPR005467">
    <property type="entry name" value="His_kinase_dom"/>
</dbReference>
<dbReference type="InterPro" id="IPR050428">
    <property type="entry name" value="TCS_sensor_his_kinase"/>
</dbReference>
<dbReference type="PANTHER" id="PTHR45436">
    <property type="entry name" value="SENSOR HISTIDINE KINASE YKOH"/>
    <property type="match status" value="1"/>
</dbReference>
<dbReference type="GO" id="GO:0005886">
    <property type="term" value="C:plasma membrane"/>
    <property type="evidence" value="ECO:0007669"/>
    <property type="project" value="UniProtKB-SubCell"/>
</dbReference>
<keyword evidence="11" id="KW-0472">Membrane</keyword>
<protein>
    <recommendedName>
        <fullName evidence="3">histidine kinase</fullName>
        <ecNumber evidence="3">2.7.13.3</ecNumber>
    </recommendedName>
</protein>